<keyword evidence="5" id="KW-1185">Reference proteome</keyword>
<dbReference type="SUPFAM" id="SSF52980">
    <property type="entry name" value="Restriction endonuclease-like"/>
    <property type="match status" value="1"/>
</dbReference>
<dbReference type="EMBL" id="RKLY01000009">
    <property type="protein sequence ID" value="TGD23777.1"/>
    <property type="molecule type" value="Genomic_DNA"/>
</dbReference>
<evidence type="ECO:0000259" key="2">
    <source>
        <dbReference type="Pfam" id="PF04471"/>
    </source>
</evidence>
<dbReference type="Proteomes" id="UP000298021">
    <property type="component" value="Unassembled WGS sequence"/>
</dbReference>
<dbReference type="PANTHER" id="PTHR30015">
    <property type="entry name" value="MRR RESTRICTION SYSTEM PROTEIN"/>
    <property type="match status" value="1"/>
</dbReference>
<evidence type="ECO:0000313" key="4">
    <source>
        <dbReference type="EMBL" id="TGD23777.1"/>
    </source>
</evidence>
<name>A0A4Z0JNP5_9LACO</name>
<dbReference type="InterPro" id="IPR052906">
    <property type="entry name" value="Type_IV_Methyl-Rstrct_Enzyme"/>
</dbReference>
<feature type="domain" description="Restriction endonuclease type IV Mrr" evidence="2">
    <location>
        <begin position="164"/>
        <end position="282"/>
    </location>
</feature>
<evidence type="ECO:0000256" key="1">
    <source>
        <dbReference type="ARBA" id="ARBA00022801"/>
    </source>
</evidence>
<keyword evidence="4" id="KW-0540">Nuclease</keyword>
<dbReference type="RefSeq" id="WP_135372067.1">
    <property type="nucleotide sequence ID" value="NZ_RKLY01000009.1"/>
</dbReference>
<evidence type="ECO:0000313" key="5">
    <source>
        <dbReference type="Proteomes" id="UP000298021"/>
    </source>
</evidence>
<dbReference type="AlphaFoldDB" id="A0A4Z0JNP5"/>
<dbReference type="InterPro" id="IPR007560">
    <property type="entry name" value="Restrct_endonuc_IV_Mrr"/>
</dbReference>
<dbReference type="Pfam" id="PF14338">
    <property type="entry name" value="Mrr_N"/>
    <property type="match status" value="1"/>
</dbReference>
<evidence type="ECO:0000259" key="3">
    <source>
        <dbReference type="Pfam" id="PF14338"/>
    </source>
</evidence>
<protein>
    <submittedName>
        <fullName evidence="4">Restriction endonuclease</fullName>
    </submittedName>
</protein>
<dbReference type="Pfam" id="PF04471">
    <property type="entry name" value="Mrr_cat"/>
    <property type="match status" value="1"/>
</dbReference>
<accession>A0A4Z0JNP5</accession>
<dbReference type="InterPro" id="IPR011856">
    <property type="entry name" value="tRNA_endonuc-like_dom_sf"/>
</dbReference>
<dbReference type="InterPro" id="IPR011335">
    <property type="entry name" value="Restrct_endonuc-II-like"/>
</dbReference>
<dbReference type="GO" id="GO:0009307">
    <property type="term" value="P:DNA restriction-modification system"/>
    <property type="evidence" value="ECO:0007669"/>
    <property type="project" value="InterPro"/>
</dbReference>
<proteinExistence type="predicted"/>
<sequence length="307" mass="34426">MDYKKLKLSKHGLPTWDSLMPLVLKYTNEHGAVSKSSITFDVANSLELPENLRNLVSSKYPDDVLIEGRVGWAVSDLFIGGALERPSRGIYQISQLGKKLLDSGEEITRDKVHSLPAYVQHQKELNERNKNINEDDSVDEVAELSNKVTRYNNEIASNLLKKIQESKPTFFERLVVDLLSKMGYKGQNGSAEVTPPTNDGGIDGIINQDPLGTNTVYIQAKRYKNDNVVQRPAIEGFYGALSSKHADRGVFITTSKFSDGAKETAKNFSIVLIDGIQLTNLMLQYQVGVQVKRHLDLFEIDEDFFEE</sequence>
<dbReference type="InterPro" id="IPR025745">
    <property type="entry name" value="Mrr-like_N_dom"/>
</dbReference>
<dbReference type="GO" id="GO:0015666">
    <property type="term" value="F:restriction endodeoxyribonuclease activity"/>
    <property type="evidence" value="ECO:0007669"/>
    <property type="project" value="TreeGrafter"/>
</dbReference>
<dbReference type="Gene3D" id="3.40.1350.10">
    <property type="match status" value="1"/>
</dbReference>
<keyword evidence="4" id="KW-0255">Endonuclease</keyword>
<dbReference type="GO" id="GO:0003677">
    <property type="term" value="F:DNA binding"/>
    <property type="evidence" value="ECO:0007669"/>
    <property type="project" value="InterPro"/>
</dbReference>
<dbReference type="PANTHER" id="PTHR30015:SF7">
    <property type="entry name" value="TYPE IV METHYL-DIRECTED RESTRICTION ENZYME ECOKMRR"/>
    <property type="match status" value="1"/>
</dbReference>
<comment type="caution">
    <text evidence="4">The sequence shown here is derived from an EMBL/GenBank/DDBJ whole genome shotgun (WGS) entry which is preliminary data.</text>
</comment>
<dbReference type="OrthoDB" id="9803736at2"/>
<keyword evidence="1" id="KW-0378">Hydrolase</keyword>
<feature type="domain" description="Restriction system protein Mrr-like N-terminal" evidence="3">
    <location>
        <begin position="16"/>
        <end position="102"/>
    </location>
</feature>
<reference evidence="4 5" key="1">
    <citation type="submission" date="2018-10" db="EMBL/GenBank/DDBJ databases">
        <title>Lactobacillus sp. R7 and Lactobacillus sp. R19 isolated from fermented mustard green product of Taiwan.</title>
        <authorList>
            <person name="Lin S.-T."/>
        </authorList>
    </citation>
    <scope>NUCLEOTIDE SEQUENCE [LARGE SCALE GENOMIC DNA]</scope>
    <source>
        <strain evidence="4 5">BCRC 81127</strain>
    </source>
</reference>
<gene>
    <name evidence="4" type="ORF">EGT49_04880</name>
</gene>
<organism evidence="4 5">
    <name type="scientific">Companilactobacillus suantsaicola</name>
    <dbReference type="NCBI Taxonomy" id="2487723"/>
    <lineage>
        <taxon>Bacteria</taxon>
        <taxon>Bacillati</taxon>
        <taxon>Bacillota</taxon>
        <taxon>Bacilli</taxon>
        <taxon>Lactobacillales</taxon>
        <taxon>Lactobacillaceae</taxon>
        <taxon>Companilactobacillus</taxon>
    </lineage>
</organism>